<dbReference type="Proteomes" id="UP000315995">
    <property type="component" value="Chromosome"/>
</dbReference>
<name>A0A4Y6PVZ8_PERCE</name>
<gene>
    <name evidence="1" type="ORF">FIV42_15945</name>
</gene>
<keyword evidence="2" id="KW-1185">Reference proteome</keyword>
<accession>A0A5B8YCD3</accession>
<dbReference type="EMBL" id="CP041186">
    <property type="protein sequence ID" value="QDG52177.1"/>
    <property type="molecule type" value="Genomic_DNA"/>
</dbReference>
<organism evidence="1 2">
    <name type="scientific">Persicimonas caeni</name>
    <dbReference type="NCBI Taxonomy" id="2292766"/>
    <lineage>
        <taxon>Bacteria</taxon>
        <taxon>Deltaproteobacteria</taxon>
        <taxon>Bradymonadales</taxon>
        <taxon>Bradymonadaceae</taxon>
        <taxon>Persicimonas</taxon>
    </lineage>
</organism>
<accession>A0A4Y6PVZ8</accession>
<evidence type="ECO:0000313" key="1">
    <source>
        <dbReference type="EMBL" id="QDG52177.1"/>
    </source>
</evidence>
<dbReference type="OrthoDB" id="1456570at2"/>
<dbReference type="RefSeq" id="WP_141198649.1">
    <property type="nucleotide sequence ID" value="NZ_CP041186.1"/>
</dbReference>
<sequence length="117" mass="12953">MDDQNYARLRSSLLREGAVFGVILPDGWFGRPYDNMLKCTGLRRANDFVEISLNDWVEVRIEGKAEVQLTRGDGHSGNQLEIGGFENAKFSYVPIGATTPVNEVYDSGQVVLVDLSS</sequence>
<proteinExistence type="predicted"/>
<protein>
    <submittedName>
        <fullName evidence="1">Uncharacterized protein</fullName>
    </submittedName>
</protein>
<reference evidence="1 2" key="1">
    <citation type="submission" date="2019-06" db="EMBL/GenBank/DDBJ databases">
        <title>Persicimonas caeni gen. nov., sp. nov., a predatory bacterium isolated from solar saltern.</title>
        <authorList>
            <person name="Wang S."/>
        </authorList>
    </citation>
    <scope>NUCLEOTIDE SEQUENCE [LARGE SCALE GENOMIC DNA]</scope>
    <source>
        <strain evidence="1 2">YN101</strain>
    </source>
</reference>
<dbReference type="AlphaFoldDB" id="A0A4Y6PVZ8"/>
<evidence type="ECO:0000313" key="2">
    <source>
        <dbReference type="Proteomes" id="UP000315995"/>
    </source>
</evidence>